<organism evidence="1 2">
    <name type="scientific">Apiospora saccharicola</name>
    <dbReference type="NCBI Taxonomy" id="335842"/>
    <lineage>
        <taxon>Eukaryota</taxon>
        <taxon>Fungi</taxon>
        <taxon>Dikarya</taxon>
        <taxon>Ascomycota</taxon>
        <taxon>Pezizomycotina</taxon>
        <taxon>Sordariomycetes</taxon>
        <taxon>Xylariomycetidae</taxon>
        <taxon>Amphisphaeriales</taxon>
        <taxon>Apiosporaceae</taxon>
        <taxon>Apiospora</taxon>
    </lineage>
</organism>
<comment type="caution">
    <text evidence="1">The sequence shown here is derived from an EMBL/GenBank/DDBJ whole genome shotgun (WGS) entry which is preliminary data.</text>
</comment>
<dbReference type="Proteomes" id="UP001446871">
    <property type="component" value="Unassembled WGS sequence"/>
</dbReference>
<name>A0ABR1W436_9PEZI</name>
<reference evidence="1 2" key="1">
    <citation type="submission" date="2023-01" db="EMBL/GenBank/DDBJ databases">
        <title>Analysis of 21 Apiospora genomes using comparative genomics revels a genus with tremendous synthesis potential of carbohydrate active enzymes and secondary metabolites.</title>
        <authorList>
            <person name="Sorensen T."/>
        </authorList>
    </citation>
    <scope>NUCLEOTIDE SEQUENCE [LARGE SCALE GENOMIC DNA]</scope>
    <source>
        <strain evidence="1 2">CBS 83171</strain>
    </source>
</reference>
<gene>
    <name evidence="1" type="ORF">PG996_004426</name>
</gene>
<evidence type="ECO:0000313" key="2">
    <source>
        <dbReference type="Proteomes" id="UP001446871"/>
    </source>
</evidence>
<accession>A0ABR1W436</accession>
<evidence type="ECO:0000313" key="1">
    <source>
        <dbReference type="EMBL" id="KAK8078256.1"/>
    </source>
</evidence>
<proteinExistence type="predicted"/>
<keyword evidence="2" id="KW-1185">Reference proteome</keyword>
<sequence>MEEPGVKCTEVVLVKDSDLVIKICGETWKYFRADSRIVSRSSEKWRQLVDDSRTYKRSISLLGDPKYHGLALSIMHGKFEDVPTYLTKDELFDLISVTEHQGVTYQLRPWASVWLKHHQELPDSIPQTDIDAFLVQLKRSIIISWVFGEKERFRKLTKFFIEEITLNEGTNVFLGNVDVWDMRDISGYLDYLKKEHQEKVRNFRDVFETAIEQKCICYSRRSDEHGLDDVNVDNNRDRGHCECECGEHSLDGQFCRLCIRPASEQAMCNSIIIGSMLRGYQKQKPKPVVHRESTQSISAVFRQLLAIDIYNFPKISGPGIPTQFGGTHDICNPHSQIRQQLLEIMASIAKNLPKNFQRHLDRRAKLTGLNGQPKEGWSSAPNKTG</sequence>
<dbReference type="EMBL" id="JAQQWM010000002">
    <property type="protein sequence ID" value="KAK8078256.1"/>
    <property type="molecule type" value="Genomic_DNA"/>
</dbReference>
<protein>
    <submittedName>
        <fullName evidence="1">Nuclear pore protein-like protein</fullName>
    </submittedName>
</protein>